<protein>
    <submittedName>
        <fullName evidence="1">Uncharacterized protein</fullName>
    </submittedName>
</protein>
<dbReference type="HOGENOM" id="CLU_2220019_0_0_5"/>
<proteinExistence type="predicted"/>
<gene>
    <name evidence="1" type="ORF">METD_I4270</name>
</gene>
<sequence>MKNRPSGPFCEGRIPRVERGCGLRAFKTCGPQGGIGADDELGQKARHWAATPDAGTGVAGRFGNEGARGRVRTDDMVLIGTIGLETVHSRQTSGLARVLVQSRGRR</sequence>
<organism evidence="1 2">
    <name type="scientific">Methylorubrum extorquens (strain DSM 6343 / CIP 106787 / DM4)</name>
    <name type="common">Methylobacterium extorquens</name>
    <dbReference type="NCBI Taxonomy" id="661410"/>
    <lineage>
        <taxon>Bacteria</taxon>
        <taxon>Pseudomonadati</taxon>
        <taxon>Pseudomonadota</taxon>
        <taxon>Alphaproteobacteria</taxon>
        <taxon>Hyphomicrobiales</taxon>
        <taxon>Methylobacteriaceae</taxon>
        <taxon>Methylorubrum</taxon>
    </lineage>
</organism>
<name>C7CDY7_METED</name>
<dbReference type="Proteomes" id="UP000008070">
    <property type="component" value="Chromosome"/>
</dbReference>
<evidence type="ECO:0000313" key="1">
    <source>
        <dbReference type="EMBL" id="CAX25901.1"/>
    </source>
</evidence>
<evidence type="ECO:0000313" key="2">
    <source>
        <dbReference type="Proteomes" id="UP000008070"/>
    </source>
</evidence>
<dbReference type="KEGG" id="mdi:METDI4270"/>
<reference evidence="2" key="1">
    <citation type="journal article" date="2009" name="PLoS ONE">
        <title>Methylobacterium genome sequences: a reference blueprint to investigate microbial metabolism of C1 compounds from natural and industrial sources.</title>
        <authorList>
            <person name="Vuilleumier S."/>
            <person name="Chistoserdova L."/>
            <person name="Lee M.-C."/>
            <person name="Bringel F."/>
            <person name="Lajus A."/>
            <person name="Zhou Y."/>
            <person name="Gourion B."/>
            <person name="Barbe V."/>
            <person name="Chang J."/>
            <person name="Cruveiller S."/>
            <person name="Dossat C."/>
            <person name="Gillett W."/>
            <person name="Gruffaz C."/>
            <person name="Haugen E."/>
            <person name="Hourcade E."/>
            <person name="Levy R."/>
            <person name="Mangenot S."/>
            <person name="Muller E."/>
            <person name="Nadalig T."/>
            <person name="Pagni M."/>
            <person name="Penny C."/>
            <person name="Peyraud R."/>
            <person name="Robinson D.G."/>
            <person name="Roche D."/>
            <person name="Rouy Z."/>
            <person name="Saenampechek C."/>
            <person name="Salvignol G."/>
            <person name="Vallenet D."/>
            <person name="Wu Z."/>
            <person name="Marx C.J."/>
            <person name="Vorholt J.A."/>
            <person name="Olson M.V."/>
            <person name="Kaul R."/>
            <person name="Weissenbach J."/>
            <person name="Medigue C."/>
            <person name="Lidstrom M.E."/>
        </authorList>
    </citation>
    <scope>NUCLEOTIDE SEQUENCE [LARGE SCALE GENOMIC DNA]</scope>
    <source>
        <strain evidence="2">DSM 6343 / CIP 106787 / DM4</strain>
    </source>
</reference>
<dbReference type="EMBL" id="FP103042">
    <property type="protein sequence ID" value="CAX25901.1"/>
    <property type="molecule type" value="Genomic_DNA"/>
</dbReference>
<accession>C7CDY7</accession>
<dbReference type="AlphaFoldDB" id="C7CDY7"/>